<dbReference type="SUPFAM" id="SSF160544">
    <property type="entry name" value="EscU C-terminal domain-like"/>
    <property type="match status" value="1"/>
</dbReference>
<dbReference type="PANTHER" id="PTHR30531:SF12">
    <property type="entry name" value="FLAGELLAR BIOSYNTHETIC PROTEIN FLHB"/>
    <property type="match status" value="1"/>
</dbReference>
<proteinExistence type="predicted"/>
<dbReference type="InterPro" id="IPR029025">
    <property type="entry name" value="T3SS_substrate_exporter_C"/>
</dbReference>
<dbReference type="Gene3D" id="3.40.1690.10">
    <property type="entry name" value="secretion proteins EscU"/>
    <property type="match status" value="1"/>
</dbReference>
<dbReference type="InterPro" id="IPR006135">
    <property type="entry name" value="T3SS_substrate_exporter"/>
</dbReference>
<evidence type="ECO:0000313" key="1">
    <source>
        <dbReference type="EMBL" id="MCU6743280.1"/>
    </source>
</evidence>
<comment type="caution">
    <text evidence="1">The sequence shown here is derived from an EMBL/GenBank/DDBJ whole genome shotgun (WGS) entry which is preliminary data.</text>
</comment>
<reference evidence="1 2" key="1">
    <citation type="journal article" date="2021" name="ISME Commun">
        <title>Automated analysis of genomic sequences facilitates high-throughput and comprehensive description of bacteria.</title>
        <authorList>
            <person name="Hitch T.C.A."/>
        </authorList>
    </citation>
    <scope>NUCLEOTIDE SEQUENCE [LARGE SCALE GENOMIC DNA]</scope>
    <source>
        <strain evidence="1 2">Sanger_18</strain>
    </source>
</reference>
<dbReference type="RefSeq" id="WP_262572875.1">
    <property type="nucleotide sequence ID" value="NZ_JAOQKJ010000002.1"/>
</dbReference>
<organism evidence="1 2">
    <name type="scientific">Suilimivivens aceti</name>
    <dbReference type="NCBI Taxonomy" id="2981774"/>
    <lineage>
        <taxon>Bacteria</taxon>
        <taxon>Bacillati</taxon>
        <taxon>Bacillota</taxon>
        <taxon>Clostridia</taxon>
        <taxon>Lachnospirales</taxon>
        <taxon>Lachnospiraceae</taxon>
        <taxon>Suilimivivens</taxon>
    </lineage>
</organism>
<protein>
    <submittedName>
        <fullName evidence="1">EscU/YscU/HrcU family type III secretion system export apparatus switch protein</fullName>
    </submittedName>
</protein>
<gene>
    <name evidence="1" type="ORF">OCV77_01975</name>
</gene>
<dbReference type="Pfam" id="PF01312">
    <property type="entry name" value="Bac_export_2"/>
    <property type="match status" value="1"/>
</dbReference>
<dbReference type="PANTHER" id="PTHR30531">
    <property type="entry name" value="FLAGELLAR BIOSYNTHETIC PROTEIN FLHB"/>
    <property type="match status" value="1"/>
</dbReference>
<dbReference type="Proteomes" id="UP001652432">
    <property type="component" value="Unassembled WGS sequence"/>
</dbReference>
<evidence type="ECO:0000313" key="2">
    <source>
        <dbReference type="Proteomes" id="UP001652432"/>
    </source>
</evidence>
<sequence>MKEKKEKVKQAIALSYDPAEEAPKVIASGKGMLAERIIERAQESKVPVHRDDSLAETLSRLEIGEMIPPELYEVVAEILVFVDAMDKIKAKMDKVR</sequence>
<keyword evidence="2" id="KW-1185">Reference proteome</keyword>
<accession>A0ABT2SZ48</accession>
<dbReference type="EMBL" id="JAOQKJ010000002">
    <property type="protein sequence ID" value="MCU6743280.1"/>
    <property type="molecule type" value="Genomic_DNA"/>
</dbReference>
<name>A0ABT2SZ48_9FIRM</name>